<accession>A0A1M2V9B1</accession>
<evidence type="ECO:0000313" key="1">
    <source>
        <dbReference type="EMBL" id="OJT04117.1"/>
    </source>
</evidence>
<proteinExistence type="predicted"/>
<comment type="caution">
    <text evidence="1">The sequence shown here is derived from an EMBL/GenBank/DDBJ whole genome shotgun (WGS) entry which is preliminary data.</text>
</comment>
<gene>
    <name evidence="1" type="ORF">TRAPUB_5162</name>
</gene>
<evidence type="ECO:0000313" key="2">
    <source>
        <dbReference type="Proteomes" id="UP000184267"/>
    </source>
</evidence>
<name>A0A1M2V9B1_TRAPU</name>
<dbReference type="EMBL" id="MNAD01001558">
    <property type="protein sequence ID" value="OJT04117.1"/>
    <property type="molecule type" value="Genomic_DNA"/>
</dbReference>
<organism evidence="1 2">
    <name type="scientific">Trametes pubescens</name>
    <name type="common">White-rot fungus</name>
    <dbReference type="NCBI Taxonomy" id="154538"/>
    <lineage>
        <taxon>Eukaryota</taxon>
        <taxon>Fungi</taxon>
        <taxon>Dikarya</taxon>
        <taxon>Basidiomycota</taxon>
        <taxon>Agaricomycotina</taxon>
        <taxon>Agaricomycetes</taxon>
        <taxon>Polyporales</taxon>
        <taxon>Polyporaceae</taxon>
        <taxon>Trametes</taxon>
    </lineage>
</organism>
<sequence>MLRPYHCGRRTVYAKHALRSPAPNRASYFGIAITPSTITSMALCNSEDPSYLPVRKALQGA</sequence>
<dbReference type="AlphaFoldDB" id="A0A1M2V9B1"/>
<dbReference type="Proteomes" id="UP000184267">
    <property type="component" value="Unassembled WGS sequence"/>
</dbReference>
<keyword evidence="2" id="KW-1185">Reference proteome</keyword>
<reference evidence="1 2" key="1">
    <citation type="submission" date="2016-10" db="EMBL/GenBank/DDBJ databases">
        <title>Genome sequence of the basidiomycete white-rot fungus Trametes pubescens.</title>
        <authorList>
            <person name="Makela M.R."/>
            <person name="Granchi Z."/>
            <person name="Peng M."/>
            <person name="De Vries R.P."/>
            <person name="Grigoriev I."/>
            <person name="Riley R."/>
            <person name="Hilden K."/>
        </authorList>
    </citation>
    <scope>NUCLEOTIDE SEQUENCE [LARGE SCALE GENOMIC DNA]</scope>
    <source>
        <strain evidence="1 2">FBCC735</strain>
    </source>
</reference>
<protein>
    <submittedName>
        <fullName evidence="1">Uncharacterized protein</fullName>
    </submittedName>
</protein>